<dbReference type="EMBL" id="JANQDX010000018">
    <property type="protein sequence ID" value="KAL0906975.1"/>
    <property type="molecule type" value="Genomic_DNA"/>
</dbReference>
<keyword evidence="1" id="KW-1133">Transmembrane helix</keyword>
<dbReference type="Proteomes" id="UP001552299">
    <property type="component" value="Unassembled WGS sequence"/>
</dbReference>
<evidence type="ECO:0000313" key="3">
    <source>
        <dbReference type="Proteomes" id="UP001552299"/>
    </source>
</evidence>
<evidence type="ECO:0000256" key="1">
    <source>
        <dbReference type="SAM" id="Phobius"/>
    </source>
</evidence>
<gene>
    <name evidence="2" type="ORF">M5K25_025510</name>
</gene>
<keyword evidence="1" id="KW-0472">Membrane</keyword>
<name>A0ABD0U477_DENTH</name>
<reference evidence="2 3" key="1">
    <citation type="journal article" date="2024" name="Plant Biotechnol. J.">
        <title>Dendrobium thyrsiflorum genome and its molecular insights into genes involved in important horticultural traits.</title>
        <authorList>
            <person name="Chen B."/>
            <person name="Wang J.Y."/>
            <person name="Zheng P.J."/>
            <person name="Li K.L."/>
            <person name="Liang Y.M."/>
            <person name="Chen X.F."/>
            <person name="Zhang C."/>
            <person name="Zhao X."/>
            <person name="He X."/>
            <person name="Zhang G.Q."/>
            <person name="Liu Z.J."/>
            <person name="Xu Q."/>
        </authorList>
    </citation>
    <scope>NUCLEOTIDE SEQUENCE [LARGE SCALE GENOMIC DNA]</scope>
    <source>
        <strain evidence="2">GZMU011</strain>
    </source>
</reference>
<proteinExistence type="predicted"/>
<sequence>MLGRAYADLSPGLCLQKNMKAKSFEETNKAPKLSTSIHLPQANHYIYFQVHMISRRSHGELCISPFPCECVRKHSNPSQYIIRLYEAYNIERHDKKPPTCMNLKMSFLAAPLPCLFFLFASDCGMPSPSKEFIHSLLSDQHLPCSLDASTAFDPRNLEKLFLKYFSLSYDIELILEHLLFGSLHNSFTVPLLSCLLLVIFCADYYIIIGIRARWPRAADGWLPVMIEALKPFG</sequence>
<accession>A0ABD0U477</accession>
<organism evidence="2 3">
    <name type="scientific">Dendrobium thyrsiflorum</name>
    <name type="common">Pinecone-like raceme dendrobium</name>
    <name type="synonym">Orchid</name>
    <dbReference type="NCBI Taxonomy" id="117978"/>
    <lineage>
        <taxon>Eukaryota</taxon>
        <taxon>Viridiplantae</taxon>
        <taxon>Streptophyta</taxon>
        <taxon>Embryophyta</taxon>
        <taxon>Tracheophyta</taxon>
        <taxon>Spermatophyta</taxon>
        <taxon>Magnoliopsida</taxon>
        <taxon>Liliopsida</taxon>
        <taxon>Asparagales</taxon>
        <taxon>Orchidaceae</taxon>
        <taxon>Epidendroideae</taxon>
        <taxon>Malaxideae</taxon>
        <taxon>Dendrobiinae</taxon>
        <taxon>Dendrobium</taxon>
    </lineage>
</organism>
<protein>
    <submittedName>
        <fullName evidence="2">Uncharacterized protein</fullName>
    </submittedName>
</protein>
<keyword evidence="1" id="KW-0812">Transmembrane</keyword>
<feature type="transmembrane region" description="Helical" evidence="1">
    <location>
        <begin position="187"/>
        <end position="207"/>
    </location>
</feature>
<dbReference type="AlphaFoldDB" id="A0ABD0U477"/>
<comment type="caution">
    <text evidence="2">The sequence shown here is derived from an EMBL/GenBank/DDBJ whole genome shotgun (WGS) entry which is preliminary data.</text>
</comment>
<evidence type="ECO:0000313" key="2">
    <source>
        <dbReference type="EMBL" id="KAL0906975.1"/>
    </source>
</evidence>
<keyword evidence="3" id="KW-1185">Reference proteome</keyword>